<comment type="caution">
    <text evidence="1">The sequence shown here is derived from an EMBL/GenBank/DDBJ whole genome shotgun (WGS) entry which is preliminary data.</text>
</comment>
<evidence type="ECO:0000313" key="1">
    <source>
        <dbReference type="EMBL" id="GFR68361.1"/>
    </source>
</evidence>
<keyword evidence="2" id="KW-1185">Reference proteome</keyword>
<accession>A0AAV4F7F5</accession>
<evidence type="ECO:0000313" key="2">
    <source>
        <dbReference type="Proteomes" id="UP000762676"/>
    </source>
</evidence>
<proteinExistence type="predicted"/>
<gene>
    <name evidence="1" type="ORF">ElyMa_005606600</name>
</gene>
<organism evidence="1 2">
    <name type="scientific">Elysia marginata</name>
    <dbReference type="NCBI Taxonomy" id="1093978"/>
    <lineage>
        <taxon>Eukaryota</taxon>
        <taxon>Metazoa</taxon>
        <taxon>Spiralia</taxon>
        <taxon>Lophotrochozoa</taxon>
        <taxon>Mollusca</taxon>
        <taxon>Gastropoda</taxon>
        <taxon>Heterobranchia</taxon>
        <taxon>Euthyneura</taxon>
        <taxon>Panpulmonata</taxon>
        <taxon>Sacoglossa</taxon>
        <taxon>Placobranchoidea</taxon>
        <taxon>Plakobranchidae</taxon>
        <taxon>Elysia</taxon>
    </lineage>
</organism>
<protein>
    <submittedName>
        <fullName evidence="1">Uncharacterized protein</fullName>
    </submittedName>
</protein>
<dbReference type="EMBL" id="BMAT01011197">
    <property type="protein sequence ID" value="GFR68361.1"/>
    <property type="molecule type" value="Genomic_DNA"/>
</dbReference>
<dbReference type="AlphaFoldDB" id="A0AAV4F7F5"/>
<dbReference type="Proteomes" id="UP000762676">
    <property type="component" value="Unassembled WGS sequence"/>
</dbReference>
<sequence>MTENVQLVTGHSPSTRFRRRGLAVNAVLCALGGPGFAHCFDTWTLSVCERLTIHIAPASLRGTRLQAVKDARVMLIIGCSCVSSQSNLVGNMACGADHTKRIENFSGISAVHENVL</sequence>
<name>A0AAV4F7F5_9GAST</name>
<reference evidence="1 2" key="1">
    <citation type="journal article" date="2021" name="Elife">
        <title>Chloroplast acquisition without the gene transfer in kleptoplastic sea slugs, Plakobranchus ocellatus.</title>
        <authorList>
            <person name="Maeda T."/>
            <person name="Takahashi S."/>
            <person name="Yoshida T."/>
            <person name="Shimamura S."/>
            <person name="Takaki Y."/>
            <person name="Nagai Y."/>
            <person name="Toyoda A."/>
            <person name="Suzuki Y."/>
            <person name="Arimoto A."/>
            <person name="Ishii H."/>
            <person name="Satoh N."/>
            <person name="Nishiyama T."/>
            <person name="Hasebe M."/>
            <person name="Maruyama T."/>
            <person name="Minagawa J."/>
            <person name="Obokata J."/>
            <person name="Shigenobu S."/>
        </authorList>
    </citation>
    <scope>NUCLEOTIDE SEQUENCE [LARGE SCALE GENOMIC DNA]</scope>
</reference>